<dbReference type="InterPro" id="IPR051059">
    <property type="entry name" value="VerF-like"/>
</dbReference>
<keyword evidence="2" id="KW-0479">Metal-binding</keyword>
<dbReference type="GO" id="GO:0000981">
    <property type="term" value="F:DNA-binding transcription factor activity, RNA polymerase II-specific"/>
    <property type="evidence" value="ECO:0007669"/>
    <property type="project" value="InterPro"/>
</dbReference>
<evidence type="ECO:0000256" key="6">
    <source>
        <dbReference type="ARBA" id="ARBA00023242"/>
    </source>
</evidence>
<evidence type="ECO:0000313" key="9">
    <source>
        <dbReference type="EMBL" id="OHE96907.1"/>
    </source>
</evidence>
<organism evidence="9 10">
    <name type="scientific">Colletotrichum orchidophilum</name>
    <dbReference type="NCBI Taxonomy" id="1209926"/>
    <lineage>
        <taxon>Eukaryota</taxon>
        <taxon>Fungi</taxon>
        <taxon>Dikarya</taxon>
        <taxon>Ascomycota</taxon>
        <taxon>Pezizomycotina</taxon>
        <taxon>Sordariomycetes</taxon>
        <taxon>Hypocreomycetidae</taxon>
        <taxon>Glomerellales</taxon>
        <taxon>Glomerellaceae</taxon>
        <taxon>Colletotrichum</taxon>
    </lineage>
</organism>
<feature type="region of interest" description="Disordered" evidence="7">
    <location>
        <begin position="172"/>
        <end position="220"/>
    </location>
</feature>
<dbReference type="GO" id="GO:0008270">
    <property type="term" value="F:zinc ion binding"/>
    <property type="evidence" value="ECO:0007669"/>
    <property type="project" value="UniProtKB-KW"/>
</dbReference>
<evidence type="ECO:0000256" key="2">
    <source>
        <dbReference type="ARBA" id="ARBA00022723"/>
    </source>
</evidence>
<dbReference type="GO" id="GO:0000785">
    <property type="term" value="C:chromatin"/>
    <property type="evidence" value="ECO:0007669"/>
    <property type="project" value="TreeGrafter"/>
</dbReference>
<evidence type="ECO:0000256" key="1">
    <source>
        <dbReference type="ARBA" id="ARBA00004123"/>
    </source>
</evidence>
<evidence type="ECO:0000256" key="3">
    <source>
        <dbReference type="ARBA" id="ARBA00022737"/>
    </source>
</evidence>
<dbReference type="GO" id="GO:0005634">
    <property type="term" value="C:nucleus"/>
    <property type="evidence" value="ECO:0007669"/>
    <property type="project" value="UniProtKB-SubCell"/>
</dbReference>
<dbReference type="PANTHER" id="PTHR40626:SF10">
    <property type="entry name" value="C2H2-TYPE DOMAIN-CONTAINING PROTEIN"/>
    <property type="match status" value="1"/>
</dbReference>
<dbReference type="STRING" id="1209926.A0A1G4B672"/>
<protein>
    <submittedName>
        <fullName evidence="9">AmdA</fullName>
    </submittedName>
</protein>
<reference evidence="9 10" key="1">
    <citation type="submission" date="2016-09" db="EMBL/GenBank/DDBJ databases">
        <authorList>
            <person name="Capua I."/>
            <person name="De Benedictis P."/>
            <person name="Joannis T."/>
            <person name="Lombin L.H."/>
            <person name="Cattoli G."/>
        </authorList>
    </citation>
    <scope>NUCLEOTIDE SEQUENCE [LARGE SCALE GENOMIC DNA]</scope>
    <source>
        <strain evidence="9 10">IMI 309357</strain>
    </source>
</reference>
<dbReference type="GeneID" id="34561019"/>
<dbReference type="InterPro" id="IPR007219">
    <property type="entry name" value="XnlR_reg_dom"/>
</dbReference>
<keyword evidence="6" id="KW-0539">Nucleus</keyword>
<gene>
    <name evidence="9" type="ORF">CORC01_07874</name>
</gene>
<dbReference type="PANTHER" id="PTHR40626">
    <property type="entry name" value="MIP31509P"/>
    <property type="match status" value="1"/>
</dbReference>
<dbReference type="GO" id="GO:0000978">
    <property type="term" value="F:RNA polymerase II cis-regulatory region sequence-specific DNA binding"/>
    <property type="evidence" value="ECO:0007669"/>
    <property type="project" value="InterPro"/>
</dbReference>
<dbReference type="EMBL" id="MJBS01000064">
    <property type="protein sequence ID" value="OHE96907.1"/>
    <property type="molecule type" value="Genomic_DNA"/>
</dbReference>
<accession>A0A1G4B672</accession>
<feature type="compositionally biased region" description="Polar residues" evidence="7">
    <location>
        <begin position="378"/>
        <end position="392"/>
    </location>
</feature>
<evidence type="ECO:0000256" key="4">
    <source>
        <dbReference type="ARBA" id="ARBA00022771"/>
    </source>
</evidence>
<proteinExistence type="predicted"/>
<dbReference type="Proteomes" id="UP000176998">
    <property type="component" value="Unassembled WGS sequence"/>
</dbReference>
<dbReference type="OrthoDB" id="654211at2759"/>
<evidence type="ECO:0000259" key="8">
    <source>
        <dbReference type="Pfam" id="PF04082"/>
    </source>
</evidence>
<feature type="region of interest" description="Disordered" evidence="7">
    <location>
        <begin position="1"/>
        <end position="101"/>
    </location>
</feature>
<keyword evidence="5" id="KW-0862">Zinc</keyword>
<feature type="domain" description="Xylanolytic transcriptional activator regulatory" evidence="8">
    <location>
        <begin position="302"/>
        <end position="539"/>
    </location>
</feature>
<comment type="caution">
    <text evidence="9">The sequence shown here is derived from an EMBL/GenBank/DDBJ whole genome shotgun (WGS) entry which is preliminary data.</text>
</comment>
<evidence type="ECO:0000256" key="7">
    <source>
        <dbReference type="SAM" id="MobiDB-lite"/>
    </source>
</evidence>
<feature type="compositionally biased region" description="Polar residues" evidence="7">
    <location>
        <begin position="73"/>
        <end position="85"/>
    </location>
</feature>
<dbReference type="GO" id="GO:0006351">
    <property type="term" value="P:DNA-templated transcription"/>
    <property type="evidence" value="ECO:0007669"/>
    <property type="project" value="InterPro"/>
</dbReference>
<evidence type="ECO:0000256" key="5">
    <source>
        <dbReference type="ARBA" id="ARBA00022833"/>
    </source>
</evidence>
<keyword evidence="3" id="KW-0677">Repeat</keyword>
<keyword evidence="4" id="KW-0863">Zinc-finger</keyword>
<sequence>MNAPTPENSPSYAIAAGGSPDDLLSRHQRISHAACGTENIDDLSGPLAETTIAEASGNMPPETETSDDVGAEPSSSRQAGSTFLNQHGCGDRPQPLEPQGTALQPINSLALYDAAAGFPEPSFQDSLTQDLLAGMEGIEFDFLLDDAQLAGSFLPTAPFHVASSMVEISQAEADQATSSSSQLRREGTRAAHNLVHQRRSPLRDGPAEPLETGSSPPFAIRLPSMEPERPEEMPLYISSAHGPQDSFMHSPRPRQVHSIRPWKISAEEYSKVVEEAGNMHIMLPNTFTLPSHRALSRFVEGYFRGFAIHLPFIHGVTFSASSAGLELLFSLAAVGALYRFEPASAYQLYAAARTLVSWRLSQRDQPVINRLTRDHPVTTETASLPATSIDTDTNTERSGPHDQSNTLRLLQAMIVLMAMASWGDRGLISDALRMSSQVAMLARDMEISEPEKLPPPNQPWSEAIKLEERRRTLFAAFVLLNLQSVAFDVPPLLLNREVAVNLPGCTSSWQAPNEAEWSTLRDTYMTPRPFPEKLQMLLSGRGTHAETALSSFGNYVLIHGLLQQILLTRNASEGIPGSRDALSGDFVNRMEAALRAWQESWEATYESTTDPSSPKGPLGFNSTAILRLAYIRLNVGPSPGRRLLLARDAQEIAAAFSNRTITAGNRSPHMDQAVLQCIHALSIPVRVGIAFVARTQTLNWSVQHALCNLECAFLLTQWLEILSEVVQESGIGSLRADERRLVNLVVNLLQETELEDSLNEDQHLAVQIANLAGLAMVLWSKTFNGSHVFDTVRRIGGSLSILALASKETDVA</sequence>
<feature type="region of interest" description="Disordered" evidence="7">
    <location>
        <begin position="373"/>
        <end position="403"/>
    </location>
</feature>
<feature type="compositionally biased region" description="Polar residues" evidence="7">
    <location>
        <begin position="1"/>
        <end position="11"/>
    </location>
</feature>
<dbReference type="CDD" id="cd12148">
    <property type="entry name" value="fungal_TF_MHR"/>
    <property type="match status" value="1"/>
</dbReference>
<keyword evidence="10" id="KW-1185">Reference proteome</keyword>
<dbReference type="Pfam" id="PF04082">
    <property type="entry name" value="Fungal_trans"/>
    <property type="match status" value="1"/>
</dbReference>
<dbReference type="RefSeq" id="XP_022474063.1">
    <property type="nucleotide sequence ID" value="XM_022619509.1"/>
</dbReference>
<comment type="subcellular location">
    <subcellularLocation>
        <location evidence="1">Nucleus</location>
    </subcellularLocation>
</comment>
<evidence type="ECO:0000313" key="10">
    <source>
        <dbReference type="Proteomes" id="UP000176998"/>
    </source>
</evidence>
<name>A0A1G4B672_9PEZI</name>
<dbReference type="AlphaFoldDB" id="A0A1G4B672"/>